<dbReference type="Proteomes" id="UP000324222">
    <property type="component" value="Unassembled WGS sequence"/>
</dbReference>
<protein>
    <submittedName>
        <fullName evidence="1">Uncharacterized protein</fullName>
    </submittedName>
</protein>
<dbReference type="AlphaFoldDB" id="A0A5B7JDI8"/>
<evidence type="ECO:0000313" key="1">
    <source>
        <dbReference type="EMBL" id="MPC92413.1"/>
    </source>
</evidence>
<gene>
    <name evidence="1" type="ORF">E2C01_087501</name>
</gene>
<accession>A0A5B7JDI8</accession>
<name>A0A5B7JDI8_PORTR</name>
<reference evidence="1 2" key="1">
    <citation type="submission" date="2019-05" db="EMBL/GenBank/DDBJ databases">
        <title>Another draft genome of Portunus trituberculatus and its Hox gene families provides insights of decapod evolution.</title>
        <authorList>
            <person name="Jeong J.-H."/>
            <person name="Song I."/>
            <person name="Kim S."/>
            <person name="Choi T."/>
            <person name="Kim D."/>
            <person name="Ryu S."/>
            <person name="Kim W."/>
        </authorList>
    </citation>
    <scope>NUCLEOTIDE SEQUENCE [LARGE SCALE GENOMIC DNA]</scope>
    <source>
        <tissue evidence="1">Muscle</tissue>
    </source>
</reference>
<organism evidence="1 2">
    <name type="scientific">Portunus trituberculatus</name>
    <name type="common">Swimming crab</name>
    <name type="synonym">Neptunus trituberculatus</name>
    <dbReference type="NCBI Taxonomy" id="210409"/>
    <lineage>
        <taxon>Eukaryota</taxon>
        <taxon>Metazoa</taxon>
        <taxon>Ecdysozoa</taxon>
        <taxon>Arthropoda</taxon>
        <taxon>Crustacea</taxon>
        <taxon>Multicrustacea</taxon>
        <taxon>Malacostraca</taxon>
        <taxon>Eumalacostraca</taxon>
        <taxon>Eucarida</taxon>
        <taxon>Decapoda</taxon>
        <taxon>Pleocyemata</taxon>
        <taxon>Brachyura</taxon>
        <taxon>Eubrachyura</taxon>
        <taxon>Portunoidea</taxon>
        <taxon>Portunidae</taxon>
        <taxon>Portuninae</taxon>
        <taxon>Portunus</taxon>
    </lineage>
</organism>
<evidence type="ECO:0000313" key="2">
    <source>
        <dbReference type="Proteomes" id="UP000324222"/>
    </source>
</evidence>
<keyword evidence="2" id="KW-1185">Reference proteome</keyword>
<proteinExistence type="predicted"/>
<sequence length="74" mass="7698">MTGMSIAAGGSTVQGPLVDVVSSLTSPTYPALLLPPPQNNSSLGSHCLGRSPSNTTCLSPKGYIKYSTKKEHKH</sequence>
<dbReference type="EMBL" id="VSRR010091207">
    <property type="protein sequence ID" value="MPC92413.1"/>
    <property type="molecule type" value="Genomic_DNA"/>
</dbReference>
<comment type="caution">
    <text evidence="1">The sequence shown here is derived from an EMBL/GenBank/DDBJ whole genome shotgun (WGS) entry which is preliminary data.</text>
</comment>